<dbReference type="GO" id="GO:0008360">
    <property type="term" value="P:regulation of cell shape"/>
    <property type="evidence" value="ECO:0007669"/>
    <property type="project" value="UniProtKB-KW"/>
</dbReference>
<dbReference type="GO" id="GO:0005886">
    <property type="term" value="C:plasma membrane"/>
    <property type="evidence" value="ECO:0007669"/>
    <property type="project" value="TreeGrafter"/>
</dbReference>
<dbReference type="PANTHER" id="PTHR34138">
    <property type="entry name" value="CELL SHAPE-DETERMINING PROTEIN MREC"/>
    <property type="match status" value="1"/>
</dbReference>
<reference evidence="7 8" key="1">
    <citation type="journal article" date="2016" name="Nat. Commun.">
        <title>Thousands of microbial genomes shed light on interconnected biogeochemical processes in an aquifer system.</title>
        <authorList>
            <person name="Anantharaman K."/>
            <person name="Brown C.T."/>
            <person name="Hug L.A."/>
            <person name="Sharon I."/>
            <person name="Castelle C.J."/>
            <person name="Probst A.J."/>
            <person name="Thomas B.C."/>
            <person name="Singh A."/>
            <person name="Wilkins M.J."/>
            <person name="Karaoz U."/>
            <person name="Brodie E.L."/>
            <person name="Williams K.H."/>
            <person name="Hubbard S.S."/>
            <person name="Banfield J.F."/>
        </authorList>
    </citation>
    <scope>NUCLEOTIDE SEQUENCE [LARGE SCALE GENOMIC DNA]</scope>
</reference>
<dbReference type="STRING" id="1798371.A2W14_02065"/>
<dbReference type="Gene3D" id="2.40.10.350">
    <property type="entry name" value="Rod shape-determining protein MreC, domain 2"/>
    <property type="match status" value="1"/>
</dbReference>
<dbReference type="Gene3D" id="2.40.10.340">
    <property type="entry name" value="Rod shape-determining protein MreC, domain 1"/>
    <property type="match status" value="1"/>
</dbReference>
<evidence type="ECO:0000256" key="1">
    <source>
        <dbReference type="ARBA" id="ARBA00009369"/>
    </source>
</evidence>
<feature type="domain" description="Rod shape-determining protein MreC beta-barrel core" evidence="6">
    <location>
        <begin position="115"/>
        <end position="250"/>
    </location>
</feature>
<dbReference type="Proteomes" id="UP000176665">
    <property type="component" value="Unassembled WGS sequence"/>
</dbReference>
<dbReference type="InterPro" id="IPR042175">
    <property type="entry name" value="Cell/Rod_MreC_2"/>
</dbReference>
<dbReference type="AlphaFoldDB" id="A0A1F5YS92"/>
<evidence type="ECO:0000313" key="7">
    <source>
        <dbReference type="EMBL" id="OGG02943.1"/>
    </source>
</evidence>
<proteinExistence type="inferred from homology"/>
<comment type="similarity">
    <text evidence="1">Belongs to the MreC family.</text>
</comment>
<feature type="coiled-coil region" evidence="5">
    <location>
        <begin position="69"/>
        <end position="96"/>
    </location>
</feature>
<accession>A0A1F5YS92</accession>
<protein>
    <recommendedName>
        <fullName evidence="2">Cell shape-determining protein MreC</fullName>
    </recommendedName>
    <alternativeName>
        <fullName evidence="4">Cell shape protein MreC</fullName>
    </alternativeName>
</protein>
<dbReference type="PIRSF" id="PIRSF038471">
    <property type="entry name" value="MreC"/>
    <property type="match status" value="1"/>
</dbReference>
<keyword evidence="3" id="KW-0133">Cell shape</keyword>
<dbReference type="InterPro" id="IPR042177">
    <property type="entry name" value="Cell/Rod_1"/>
</dbReference>
<evidence type="ECO:0000259" key="6">
    <source>
        <dbReference type="Pfam" id="PF04085"/>
    </source>
</evidence>
<evidence type="ECO:0000256" key="5">
    <source>
        <dbReference type="SAM" id="Coils"/>
    </source>
</evidence>
<evidence type="ECO:0000313" key="8">
    <source>
        <dbReference type="Proteomes" id="UP000176665"/>
    </source>
</evidence>
<organism evidence="7 8">
    <name type="scientific">Candidatus Gottesmanbacteria bacterium RBG_16_37_8</name>
    <dbReference type="NCBI Taxonomy" id="1798371"/>
    <lineage>
        <taxon>Bacteria</taxon>
        <taxon>Candidatus Gottesmaniibacteriota</taxon>
    </lineage>
</organism>
<evidence type="ECO:0000256" key="3">
    <source>
        <dbReference type="ARBA" id="ARBA00022960"/>
    </source>
</evidence>
<evidence type="ECO:0000256" key="4">
    <source>
        <dbReference type="ARBA" id="ARBA00032089"/>
    </source>
</evidence>
<name>A0A1F5YS92_9BACT</name>
<dbReference type="InterPro" id="IPR055342">
    <property type="entry name" value="MreC_beta-barrel_core"/>
</dbReference>
<comment type="caution">
    <text evidence="7">The sequence shown here is derived from an EMBL/GenBank/DDBJ whole genome shotgun (WGS) entry which is preliminary data.</text>
</comment>
<gene>
    <name evidence="7" type="ORF">A2W14_02065</name>
</gene>
<dbReference type="PANTHER" id="PTHR34138:SF1">
    <property type="entry name" value="CELL SHAPE-DETERMINING PROTEIN MREC"/>
    <property type="match status" value="1"/>
</dbReference>
<dbReference type="Pfam" id="PF04085">
    <property type="entry name" value="MreC"/>
    <property type="match status" value="1"/>
</dbReference>
<dbReference type="InterPro" id="IPR007221">
    <property type="entry name" value="MreC"/>
</dbReference>
<sequence length="253" mass="28535">MRRKFFILLTLSILLFFLDRIRMIDLLRQPAEPLIISVKTAIYQGFFQLRLLPNILINYTSIISDINKNRQLTSEYDSMKLRIVELEEENQSLRKQLGAPYPPSFSFIPADVIAVSRFMEINIGSQNGVKIGMPVVDGLTLIGRISQTTNRRSLVLLLTDTELQIPAISSRGARGKVVGQLGNLILFKSILQKDPLFLEDIVLTSGEEGFPPKLLIGKVTHINTDDVAVYKEALLSPYAQFDLVKKVFVIDQT</sequence>
<keyword evidence="5" id="KW-0175">Coiled coil</keyword>
<dbReference type="EMBL" id="MFJA01000045">
    <property type="protein sequence ID" value="OGG02943.1"/>
    <property type="molecule type" value="Genomic_DNA"/>
</dbReference>
<evidence type="ECO:0000256" key="2">
    <source>
        <dbReference type="ARBA" id="ARBA00013855"/>
    </source>
</evidence>